<dbReference type="InParanoid" id="A0A1S3H1E7"/>
<feature type="domain" description="Endonuclease/exonuclease/phosphatase" evidence="1">
    <location>
        <begin position="54"/>
        <end position="395"/>
    </location>
</feature>
<dbReference type="OrthoDB" id="6128907at2759"/>
<dbReference type="RefSeq" id="XP_013379833.1">
    <property type="nucleotide sequence ID" value="XM_013524379.1"/>
</dbReference>
<dbReference type="Proteomes" id="UP000085678">
    <property type="component" value="Unplaced"/>
</dbReference>
<dbReference type="OMA" id="WIDETST"/>
<protein>
    <submittedName>
        <fullName evidence="3">Uncharacterized protein LOC106151238</fullName>
    </submittedName>
</protein>
<proteinExistence type="predicted"/>
<dbReference type="InterPro" id="IPR036691">
    <property type="entry name" value="Endo/exonu/phosph_ase_sf"/>
</dbReference>
<keyword evidence="2" id="KW-1185">Reference proteome</keyword>
<dbReference type="InterPro" id="IPR005135">
    <property type="entry name" value="Endo/exonuclease/phosphatase"/>
</dbReference>
<dbReference type="SUPFAM" id="SSF56219">
    <property type="entry name" value="DNase I-like"/>
    <property type="match status" value="1"/>
</dbReference>
<accession>A0A1S3H1E7</accession>
<name>A0A1S3H1E7_LINAN</name>
<organism evidence="2 3">
    <name type="scientific">Lingula anatina</name>
    <name type="common">Brachiopod</name>
    <name type="synonym">Lingula unguis</name>
    <dbReference type="NCBI Taxonomy" id="7574"/>
    <lineage>
        <taxon>Eukaryota</taxon>
        <taxon>Metazoa</taxon>
        <taxon>Spiralia</taxon>
        <taxon>Lophotrochozoa</taxon>
        <taxon>Brachiopoda</taxon>
        <taxon>Linguliformea</taxon>
        <taxon>Lingulata</taxon>
        <taxon>Lingulida</taxon>
        <taxon>Linguloidea</taxon>
        <taxon>Lingulidae</taxon>
        <taxon>Lingula</taxon>
    </lineage>
</organism>
<dbReference type="AlphaFoldDB" id="A0A1S3H1E7"/>
<dbReference type="GO" id="GO:0003824">
    <property type="term" value="F:catalytic activity"/>
    <property type="evidence" value="ECO:0007669"/>
    <property type="project" value="InterPro"/>
</dbReference>
<evidence type="ECO:0000259" key="1">
    <source>
        <dbReference type="Pfam" id="PF03372"/>
    </source>
</evidence>
<dbReference type="GeneID" id="106151238"/>
<dbReference type="Gene3D" id="3.60.10.10">
    <property type="entry name" value="Endonuclease/exonuclease/phosphatase"/>
    <property type="match status" value="1"/>
</dbReference>
<gene>
    <name evidence="3" type="primary">LOC106151238</name>
</gene>
<sequence>MKMCGPSFARLVIFGAILTAYTGLKYVAAFPHSPYWNPWGLPGFWKRSELEVVTFNTGLHVSEVPKYENRRDAFLDTVTNGNIPGDVVCLQEVWEADDLRAIVNAAVSQFPYSYSTLHISDGVLSNASSTPACDISLVSNVVQCLLTNCSTLSGLQNVMCALTTCREVFDSLSQDCFSCLNRIFASSQVASLTLPAFQARIQTCLATPYPTTFGLLLLSKKPLVDPEVVNYHGRNSLIVPRGYIKAKVEGYHVFCTHLVSELSKDIYLEVGPFTSFKEQSLFEIQSLLKVARTDYVKSILIGDFNANPAIPANNITGALTDTYNFVSRLYVSPYLKRIGECTFCGENPLSSSSLNKLYDHIFVPKYSWWTWLRVGDVRRVLDSNIANQNFTLSDHYGVSAVIRKWSWV</sequence>
<evidence type="ECO:0000313" key="3">
    <source>
        <dbReference type="RefSeq" id="XP_013379833.1"/>
    </source>
</evidence>
<reference evidence="3" key="1">
    <citation type="submission" date="2025-08" db="UniProtKB">
        <authorList>
            <consortium name="RefSeq"/>
        </authorList>
    </citation>
    <scope>IDENTIFICATION</scope>
    <source>
        <tissue evidence="3">Gonads</tissue>
    </source>
</reference>
<dbReference type="KEGG" id="lak:106151238"/>
<evidence type="ECO:0000313" key="2">
    <source>
        <dbReference type="Proteomes" id="UP000085678"/>
    </source>
</evidence>
<dbReference type="STRING" id="7574.A0A1S3H1E7"/>
<dbReference type="Pfam" id="PF03372">
    <property type="entry name" value="Exo_endo_phos"/>
    <property type="match status" value="1"/>
</dbReference>